<proteinExistence type="predicted"/>
<protein>
    <submittedName>
        <fullName evidence="2">Uncharacterized protein</fullName>
    </submittedName>
</protein>
<evidence type="ECO:0000256" key="1">
    <source>
        <dbReference type="SAM" id="MobiDB-lite"/>
    </source>
</evidence>
<sequence length="86" mass="9012">MERYLKSRQGRHGGVEGGVANSGHFIRSGERGAQYGMKVDAEMVGSVPSLPGLGSPLLATGGSRHRLTSVVPTGTLEISRMLPPNP</sequence>
<organism evidence="2 3">
    <name type="scientific">Luteolibacter rhizosphaerae</name>
    <dbReference type="NCBI Taxonomy" id="2989719"/>
    <lineage>
        <taxon>Bacteria</taxon>
        <taxon>Pseudomonadati</taxon>
        <taxon>Verrucomicrobiota</taxon>
        <taxon>Verrucomicrobiia</taxon>
        <taxon>Verrucomicrobiales</taxon>
        <taxon>Verrucomicrobiaceae</taxon>
        <taxon>Luteolibacter</taxon>
    </lineage>
</organism>
<comment type="caution">
    <text evidence="2">The sequence shown here is derived from an EMBL/GenBank/DDBJ whole genome shotgun (WGS) entry which is preliminary data.</text>
</comment>
<feature type="region of interest" description="Disordered" evidence="1">
    <location>
        <begin position="1"/>
        <end position="26"/>
    </location>
</feature>
<dbReference type="RefSeq" id="WP_264513391.1">
    <property type="nucleotide sequence ID" value="NZ_JAPDDR010000004.1"/>
</dbReference>
<evidence type="ECO:0000313" key="3">
    <source>
        <dbReference type="Proteomes" id="UP001165653"/>
    </source>
</evidence>
<evidence type="ECO:0000313" key="2">
    <source>
        <dbReference type="EMBL" id="MCW1913890.1"/>
    </source>
</evidence>
<dbReference type="EMBL" id="JAPDDR010000004">
    <property type="protein sequence ID" value="MCW1913890.1"/>
    <property type="molecule type" value="Genomic_DNA"/>
</dbReference>
<feature type="compositionally biased region" description="Basic residues" evidence="1">
    <location>
        <begin position="1"/>
        <end position="11"/>
    </location>
</feature>
<keyword evidence="3" id="KW-1185">Reference proteome</keyword>
<gene>
    <name evidence="2" type="ORF">OJ996_09910</name>
</gene>
<dbReference type="Proteomes" id="UP001165653">
    <property type="component" value="Unassembled WGS sequence"/>
</dbReference>
<name>A0ABT3G236_9BACT</name>
<accession>A0ABT3G236</accession>
<reference evidence="2" key="1">
    <citation type="submission" date="2022-10" db="EMBL/GenBank/DDBJ databases">
        <title>Luteolibacter sp. GHJ8, whole genome shotgun sequencing project.</title>
        <authorList>
            <person name="Zhao G."/>
            <person name="Shen L."/>
        </authorList>
    </citation>
    <scope>NUCLEOTIDE SEQUENCE</scope>
    <source>
        <strain evidence="2">GHJ8</strain>
    </source>
</reference>